<protein>
    <recommendedName>
        <fullName evidence="2">Calcineurin-like phosphoesterase domain-containing protein</fullName>
    </recommendedName>
</protein>
<proteinExistence type="predicted"/>
<dbReference type="OrthoDB" id="551600at2759"/>
<comment type="caution">
    <text evidence="3">The sequence shown here is derived from an EMBL/GenBank/DDBJ whole genome shotgun (WGS) entry which is preliminary data.</text>
</comment>
<dbReference type="GO" id="GO:0016787">
    <property type="term" value="F:hydrolase activity"/>
    <property type="evidence" value="ECO:0007669"/>
    <property type="project" value="InterPro"/>
</dbReference>
<dbReference type="STRING" id="1157962.A0A250X2S4"/>
<reference evidence="3 4" key="1">
    <citation type="submission" date="2017-08" db="EMBL/GenBank/DDBJ databases">
        <title>Acidophilic green algal genome provides insights into adaptation to an acidic environment.</title>
        <authorList>
            <person name="Hirooka S."/>
            <person name="Hirose Y."/>
            <person name="Kanesaki Y."/>
            <person name="Higuchi S."/>
            <person name="Fujiwara T."/>
            <person name="Onuma R."/>
            <person name="Era A."/>
            <person name="Ohbayashi R."/>
            <person name="Uzuka A."/>
            <person name="Nozaki H."/>
            <person name="Yoshikawa H."/>
            <person name="Miyagishima S.Y."/>
        </authorList>
    </citation>
    <scope>NUCLEOTIDE SEQUENCE [LARGE SCALE GENOMIC DNA]</scope>
    <source>
        <strain evidence="3 4">NIES-2499</strain>
    </source>
</reference>
<dbReference type="Pfam" id="PF00149">
    <property type="entry name" value="Metallophos"/>
    <property type="match status" value="1"/>
</dbReference>
<dbReference type="Proteomes" id="UP000232323">
    <property type="component" value="Unassembled WGS sequence"/>
</dbReference>
<feature type="domain" description="Calcineurin-like phosphoesterase" evidence="2">
    <location>
        <begin position="108"/>
        <end position="198"/>
    </location>
</feature>
<dbReference type="PANTHER" id="PTHR46546">
    <property type="entry name" value="SHEWANELLA-LIKE PROTEIN PHOSPHATASE 1"/>
    <property type="match status" value="1"/>
</dbReference>
<dbReference type="EMBL" id="BEGY01000024">
    <property type="protein sequence ID" value="GAX77393.1"/>
    <property type="molecule type" value="Genomic_DNA"/>
</dbReference>
<keyword evidence="1" id="KW-0732">Signal</keyword>
<evidence type="ECO:0000313" key="3">
    <source>
        <dbReference type="EMBL" id="GAX77393.1"/>
    </source>
</evidence>
<evidence type="ECO:0000313" key="4">
    <source>
        <dbReference type="Proteomes" id="UP000232323"/>
    </source>
</evidence>
<dbReference type="AlphaFoldDB" id="A0A250X2S4"/>
<organism evidence="3 4">
    <name type="scientific">Chlamydomonas eustigma</name>
    <dbReference type="NCBI Taxonomy" id="1157962"/>
    <lineage>
        <taxon>Eukaryota</taxon>
        <taxon>Viridiplantae</taxon>
        <taxon>Chlorophyta</taxon>
        <taxon>core chlorophytes</taxon>
        <taxon>Chlorophyceae</taxon>
        <taxon>CS clade</taxon>
        <taxon>Chlamydomonadales</taxon>
        <taxon>Chlamydomonadaceae</taxon>
        <taxon>Chlamydomonas</taxon>
    </lineage>
</organism>
<sequence>MPWWPCFVSILAGFLAYYISQAQSRVKLHATSNEEKAGQQAQMGSEDVMFWSAIFLERLCINSDNEHYLTSTQSSLPRDPATLSCGSDNRHNEVLMSSSGRQFSQYFVMADIHGDLEQAILALSMMGVTDQSGHWTAGPAVLVQLGDLVDRGNNSLGVLELFHTLAVEARAVGGKVVTLLGNHEYMLMQGDFRYVNRDEIIRLGRKHQEAQGGAVDVSGRQQDEQRAAFAAGLKLWHQLMSSTGRYGSLIRSRPVAHLLYTEDLLGKPVVEHDHQEGAKHECSMLLVHAGVTQGLVDAVDHLHSIASVTSEKLRAAEEQDSLSNKVELHAPLYVAAWNTAVSRGLSNCSIRACPSPYAQGASLAAAVLGGEGLIWSRDLSQPTNGQDWACREVREVLSRINKGSGPSRKVSRIVLGHTVQGRGHVSVRCGGRLILADVGMSGWIKGGGPAGLSCTLQSGLQLLTESGAESARLKVEDK</sequence>
<dbReference type="PANTHER" id="PTHR46546:SF4">
    <property type="entry name" value="SHEWANELLA-LIKE PROTEIN PHOSPHATASE 1"/>
    <property type="match status" value="1"/>
</dbReference>
<evidence type="ECO:0000259" key="2">
    <source>
        <dbReference type="Pfam" id="PF00149"/>
    </source>
</evidence>
<keyword evidence="4" id="KW-1185">Reference proteome</keyword>
<gene>
    <name evidence="3" type="ORF">CEUSTIGMA_g4839.t1</name>
</gene>
<feature type="chain" id="PRO_5012535512" description="Calcineurin-like phosphoesterase domain-containing protein" evidence="1">
    <location>
        <begin position="23"/>
        <end position="478"/>
    </location>
</feature>
<dbReference type="InterPro" id="IPR029052">
    <property type="entry name" value="Metallo-depent_PP-like"/>
</dbReference>
<name>A0A250X2S4_9CHLO</name>
<dbReference type="InterPro" id="IPR004843">
    <property type="entry name" value="Calcineurin-like_PHP"/>
</dbReference>
<dbReference type="Gene3D" id="3.60.21.10">
    <property type="match status" value="1"/>
</dbReference>
<accession>A0A250X2S4</accession>
<feature type="signal peptide" evidence="1">
    <location>
        <begin position="1"/>
        <end position="22"/>
    </location>
</feature>
<evidence type="ECO:0000256" key="1">
    <source>
        <dbReference type="SAM" id="SignalP"/>
    </source>
</evidence>
<dbReference type="SUPFAM" id="SSF56300">
    <property type="entry name" value="Metallo-dependent phosphatases"/>
    <property type="match status" value="1"/>
</dbReference>